<dbReference type="GO" id="GO:0032259">
    <property type="term" value="P:methylation"/>
    <property type="evidence" value="ECO:0007669"/>
    <property type="project" value="UniProtKB-KW"/>
</dbReference>
<name>A0A291AYP8_9CAUD</name>
<organism evidence="1 2">
    <name type="scientific">Shigella phage Sd1</name>
    <dbReference type="NCBI Taxonomy" id="2024313"/>
    <lineage>
        <taxon>Viruses</taxon>
        <taxon>Duplodnaviria</taxon>
        <taxon>Heunggongvirae</taxon>
        <taxon>Uroviricota</taxon>
        <taxon>Caudoviricetes</taxon>
        <taxon>Drexlerviridae</taxon>
        <taxon>Rogunavirinae</taxon>
        <taxon>Wilsonroadvirus</taxon>
        <taxon>Wilsonroadvirus Sd1</taxon>
    </lineage>
</organism>
<sequence>MKKVIYCLFDGSGIAGLPWAENGHTVYCFNADSGNHGEYHIKMQHENIHYINMWIDKDFITKCELLGLPPAQMVIGFPDCTLFSQSGSQHERGEDELAYALANAKLVEEVGNHFNAPWMVENPVGKLSTLWRKPDFYFNPYEYGGLMNAHDLPYHEKMPKYDGYTKKTCIWHGNGFVEPVKNPGPINIGFFWGWKYLGGKSAKTKQLRSLTPRGFARAVYLANHLTK</sequence>
<keyword evidence="2" id="KW-1185">Reference proteome</keyword>
<evidence type="ECO:0000313" key="1">
    <source>
        <dbReference type="EMBL" id="ATE86134.1"/>
    </source>
</evidence>
<accession>A0A291AYP8</accession>
<dbReference type="EMBL" id="MF158042">
    <property type="protein sequence ID" value="ATE86134.1"/>
    <property type="molecule type" value="Genomic_DNA"/>
</dbReference>
<proteinExistence type="predicted"/>
<protein>
    <submittedName>
        <fullName evidence="1">Putative cytosine DNA methylase</fullName>
    </submittedName>
</protein>
<evidence type="ECO:0000313" key="2">
    <source>
        <dbReference type="Proteomes" id="UP000226171"/>
    </source>
</evidence>
<keyword evidence="1" id="KW-0808">Transferase</keyword>
<keyword evidence="1" id="KW-0489">Methyltransferase</keyword>
<dbReference type="Proteomes" id="UP000226171">
    <property type="component" value="Segment"/>
</dbReference>
<dbReference type="GO" id="GO:0008168">
    <property type="term" value="F:methyltransferase activity"/>
    <property type="evidence" value="ECO:0007669"/>
    <property type="project" value="UniProtKB-KW"/>
</dbReference>
<gene>
    <name evidence="1" type="ORF">Sd1_gp68</name>
</gene>
<reference evidence="1 2" key="1">
    <citation type="submission" date="2017-05" db="EMBL/GenBank/DDBJ databases">
        <title>The isolation and characterization of 16 novel Shigella-infecting phages from the environment.</title>
        <authorList>
            <person name="Doore S.M."/>
            <person name="Schrad J.R."/>
            <person name="Dover J.A."/>
            <person name="Parent K.N."/>
        </authorList>
    </citation>
    <scope>NUCLEOTIDE SEQUENCE [LARGE SCALE GENOMIC DNA]</scope>
</reference>